<dbReference type="RefSeq" id="WP_075146752.1">
    <property type="nucleotide sequence ID" value="NZ_CP018839.1"/>
</dbReference>
<gene>
    <name evidence="1" type="ORF">Tchl_0213</name>
</gene>
<proteinExistence type="predicted"/>
<dbReference type="KEGG" id="tcl:Tchl_0213"/>
<reference evidence="1 2" key="1">
    <citation type="submission" date="2016-12" db="EMBL/GenBank/DDBJ databases">
        <title>Complete genome sequence of Thauera chlorobenzoica, a Betaproteobacterium degrading haloaromatics anaerobically to CO2 and halides.</title>
        <authorList>
            <person name="Goris T."/>
            <person name="Mergelsberg M."/>
            <person name="Boll M."/>
        </authorList>
    </citation>
    <scope>NUCLEOTIDE SEQUENCE [LARGE SCALE GENOMIC DNA]</scope>
    <source>
        <strain evidence="1 2">3CB1</strain>
    </source>
</reference>
<keyword evidence="2" id="KW-1185">Reference proteome</keyword>
<dbReference type="STRING" id="96773.Tchl_0213"/>
<name>A0A1H5Z044_9RHOO</name>
<dbReference type="EMBL" id="CP018839">
    <property type="protein sequence ID" value="APR03086.1"/>
    <property type="molecule type" value="Genomic_DNA"/>
</dbReference>
<evidence type="ECO:0000313" key="1">
    <source>
        <dbReference type="EMBL" id="APR03086.1"/>
    </source>
</evidence>
<dbReference type="OrthoDB" id="9898256at2"/>
<dbReference type="Proteomes" id="UP000185739">
    <property type="component" value="Chromosome"/>
</dbReference>
<protein>
    <submittedName>
        <fullName evidence="1">Uncharacterized protein</fullName>
    </submittedName>
</protein>
<evidence type="ECO:0000313" key="2">
    <source>
        <dbReference type="Proteomes" id="UP000185739"/>
    </source>
</evidence>
<accession>A0A1H5Z044</accession>
<sequence>MEHITLPFAEILGLDADLAAFMEQHWVVPDFGFAVRHHDRALLELAYAMNPMTVIRRKEGYDVLGAGRAYWLAQQLYGPEDAVVVLRIKSGRLRKAQKLQILAADLIIHHALARTRPHLPHQLYCLHQAIADAGFIAIAETDPKTKTYGPASAKRFAIATGYSLDAVLPRQKRQGFDEPDSEPAL</sequence>
<organism evidence="1 2">
    <name type="scientific">Thauera chlorobenzoica</name>
    <dbReference type="NCBI Taxonomy" id="96773"/>
    <lineage>
        <taxon>Bacteria</taxon>
        <taxon>Pseudomonadati</taxon>
        <taxon>Pseudomonadota</taxon>
        <taxon>Betaproteobacteria</taxon>
        <taxon>Rhodocyclales</taxon>
        <taxon>Zoogloeaceae</taxon>
        <taxon>Thauera</taxon>
    </lineage>
</organism>
<dbReference type="AlphaFoldDB" id="A0A1H5Z044"/>